<protein>
    <recommendedName>
        <fullName evidence="3">Integrase zinc-binding domain-containing protein</fullName>
    </recommendedName>
</protein>
<accession>A0A1Y2IEV1</accession>
<dbReference type="AlphaFoldDB" id="A0A1Y2IEV1"/>
<keyword evidence="2" id="KW-1185">Reference proteome</keyword>
<gene>
    <name evidence="1" type="ORF">PYCCODRAFT_1351171</name>
</gene>
<organism evidence="1 2">
    <name type="scientific">Trametes coccinea (strain BRFM310)</name>
    <name type="common">Pycnoporus coccineus</name>
    <dbReference type="NCBI Taxonomy" id="1353009"/>
    <lineage>
        <taxon>Eukaryota</taxon>
        <taxon>Fungi</taxon>
        <taxon>Dikarya</taxon>
        <taxon>Basidiomycota</taxon>
        <taxon>Agaricomycotina</taxon>
        <taxon>Agaricomycetes</taxon>
        <taxon>Polyporales</taxon>
        <taxon>Polyporaceae</taxon>
        <taxon>Trametes</taxon>
    </lineage>
</organism>
<feature type="non-terminal residue" evidence="1">
    <location>
        <position position="85"/>
    </location>
</feature>
<dbReference type="Proteomes" id="UP000193067">
    <property type="component" value="Unassembled WGS sequence"/>
</dbReference>
<feature type="non-terminal residue" evidence="1">
    <location>
        <position position="1"/>
    </location>
</feature>
<evidence type="ECO:0000313" key="2">
    <source>
        <dbReference type="Proteomes" id="UP000193067"/>
    </source>
</evidence>
<proteinExistence type="predicted"/>
<dbReference type="Gene3D" id="1.10.340.70">
    <property type="match status" value="1"/>
</dbReference>
<evidence type="ECO:0008006" key="3">
    <source>
        <dbReference type="Google" id="ProtNLM"/>
    </source>
</evidence>
<dbReference type="EMBL" id="KZ084125">
    <property type="protein sequence ID" value="OSC99719.1"/>
    <property type="molecule type" value="Genomic_DNA"/>
</dbReference>
<reference evidence="1 2" key="1">
    <citation type="journal article" date="2015" name="Biotechnol. Biofuels">
        <title>Enhanced degradation of softwood versus hardwood by the white-rot fungus Pycnoporus coccineus.</title>
        <authorList>
            <person name="Couturier M."/>
            <person name="Navarro D."/>
            <person name="Chevret D."/>
            <person name="Henrissat B."/>
            <person name="Piumi F."/>
            <person name="Ruiz-Duenas F.J."/>
            <person name="Martinez A.T."/>
            <person name="Grigoriev I.V."/>
            <person name="Riley R."/>
            <person name="Lipzen A."/>
            <person name="Berrin J.G."/>
            <person name="Master E.R."/>
            <person name="Rosso M.N."/>
        </authorList>
    </citation>
    <scope>NUCLEOTIDE SEQUENCE [LARGE SCALE GENOMIC DNA]</scope>
    <source>
        <strain evidence="1 2">BRFM310</strain>
    </source>
</reference>
<sequence length="85" mass="9742">AVKAGYANDHTFSKILENPSHHSNFAVQDGLIYTRNRAGDSVVCVPRTLYNQRALPELVIDRAHTALGHLGSQRTSEYIRRWFWF</sequence>
<name>A0A1Y2IEV1_TRAC3</name>
<evidence type="ECO:0000313" key="1">
    <source>
        <dbReference type="EMBL" id="OSC99719.1"/>
    </source>
</evidence>
<dbReference type="STRING" id="1353009.A0A1Y2IEV1"/>
<dbReference type="OrthoDB" id="3249394at2759"/>